<dbReference type="PIRSF" id="PIRSF010340">
    <property type="entry name" value="Midasin"/>
    <property type="match status" value="1"/>
</dbReference>
<feature type="compositionally biased region" description="Basic and acidic residues" evidence="11">
    <location>
        <begin position="4975"/>
        <end position="4987"/>
    </location>
</feature>
<dbReference type="InterPro" id="IPR002035">
    <property type="entry name" value="VWF_A"/>
</dbReference>
<feature type="compositionally biased region" description="Basic and acidic residues" evidence="11">
    <location>
        <begin position="5141"/>
        <end position="5173"/>
    </location>
</feature>
<feature type="compositionally biased region" description="Polar residues" evidence="11">
    <location>
        <begin position="5090"/>
        <end position="5099"/>
    </location>
</feature>
<feature type="coiled-coil region" evidence="10">
    <location>
        <begin position="2406"/>
        <end position="2433"/>
    </location>
</feature>
<dbReference type="FunFam" id="3.40.50.300:FF:000582">
    <property type="entry name" value="Midasin"/>
    <property type="match status" value="1"/>
</dbReference>
<dbReference type="Gene3D" id="3.40.50.300">
    <property type="entry name" value="P-loop containing nucleotide triphosphate hydrolases"/>
    <property type="match status" value="6"/>
</dbReference>
<dbReference type="GO" id="GO:0000055">
    <property type="term" value="P:ribosomal large subunit export from nucleus"/>
    <property type="evidence" value="ECO:0007669"/>
    <property type="project" value="TreeGrafter"/>
</dbReference>
<dbReference type="Pfam" id="PF21108">
    <property type="entry name" value="MDN1_4th"/>
    <property type="match status" value="1"/>
</dbReference>
<keyword evidence="10" id="KW-0175">Coiled coil</keyword>
<feature type="compositionally biased region" description="Acidic residues" evidence="11">
    <location>
        <begin position="5052"/>
        <end position="5066"/>
    </location>
</feature>
<dbReference type="InterPro" id="IPR041190">
    <property type="entry name" value="Midasin_AAA_lid_5"/>
</dbReference>
<dbReference type="Pfam" id="PF00092">
    <property type="entry name" value="VWA"/>
    <property type="match status" value="1"/>
</dbReference>
<name>A0A8S0ZG10_ARCPL</name>
<feature type="compositionally biased region" description="Basic and acidic residues" evidence="11">
    <location>
        <begin position="5285"/>
        <end position="5315"/>
    </location>
</feature>
<dbReference type="PANTHER" id="PTHR48103:SF2">
    <property type="entry name" value="MIDASIN"/>
    <property type="match status" value="1"/>
</dbReference>
<comment type="caution">
    <text evidence="14">The sequence shown here is derived from an EMBL/GenBank/DDBJ whole genome shotgun (WGS) entry which is preliminary data.</text>
</comment>
<accession>A0A8S0ZG10</accession>
<feature type="compositionally biased region" description="Acidic residues" evidence="11">
    <location>
        <begin position="4815"/>
        <end position="4826"/>
    </location>
</feature>
<dbReference type="FunFam" id="3.40.50.300:FF:000956">
    <property type="entry name" value="Midasin"/>
    <property type="match status" value="1"/>
</dbReference>
<feature type="compositionally biased region" description="Acidic residues" evidence="11">
    <location>
        <begin position="5274"/>
        <end position="5284"/>
    </location>
</feature>
<feature type="compositionally biased region" description="Gly residues" evidence="11">
    <location>
        <begin position="4741"/>
        <end position="4756"/>
    </location>
</feature>
<keyword evidence="15" id="KW-1185">Reference proteome</keyword>
<evidence type="ECO:0000256" key="5">
    <source>
        <dbReference type="ARBA" id="ARBA00022741"/>
    </source>
</evidence>
<dbReference type="InterPro" id="IPR003593">
    <property type="entry name" value="AAA+_ATPase"/>
</dbReference>
<dbReference type="GO" id="GO:0005654">
    <property type="term" value="C:nucleoplasm"/>
    <property type="evidence" value="ECO:0007669"/>
    <property type="project" value="UniProtKB-SubCell"/>
</dbReference>
<feature type="compositionally biased region" description="Basic residues" evidence="11">
    <location>
        <begin position="107"/>
        <end position="121"/>
    </location>
</feature>
<dbReference type="InterPro" id="IPR012099">
    <property type="entry name" value="Midasin"/>
</dbReference>
<dbReference type="CDD" id="cd00009">
    <property type="entry name" value="AAA"/>
    <property type="match status" value="3"/>
</dbReference>
<dbReference type="FunFam" id="3.40.50.300:FF:000142">
    <property type="entry name" value="Midasin"/>
    <property type="match status" value="1"/>
</dbReference>
<dbReference type="InterPro" id="IPR001936">
    <property type="entry name" value="RasGAP_dom"/>
</dbReference>
<dbReference type="SUPFAM" id="SSF52540">
    <property type="entry name" value="P-loop containing nucleoside triphosphate hydrolases"/>
    <property type="match status" value="6"/>
</dbReference>
<dbReference type="Pfam" id="PF07728">
    <property type="entry name" value="AAA_5"/>
    <property type="match status" value="7"/>
</dbReference>
<evidence type="ECO:0000256" key="8">
    <source>
        <dbReference type="ARBA" id="ARBA00023242"/>
    </source>
</evidence>
<feature type="compositionally biased region" description="Basic and acidic residues" evidence="11">
    <location>
        <begin position="5181"/>
        <end position="5197"/>
    </location>
</feature>
<feature type="compositionally biased region" description="Acidic residues" evidence="11">
    <location>
        <begin position="4992"/>
        <end position="5016"/>
    </location>
</feature>
<evidence type="ECO:0000259" key="13">
    <source>
        <dbReference type="PROSITE" id="PS50234"/>
    </source>
</evidence>
<feature type="compositionally biased region" description="Basic and acidic residues" evidence="11">
    <location>
        <begin position="4802"/>
        <end position="4814"/>
    </location>
</feature>
<protein>
    <recommendedName>
        <fullName evidence="4 9">Midasin</fullName>
    </recommendedName>
</protein>
<evidence type="ECO:0000256" key="2">
    <source>
        <dbReference type="ARBA" id="ARBA00004642"/>
    </source>
</evidence>
<organism evidence="14 15">
    <name type="scientific">Arctia plantaginis</name>
    <name type="common">Wood tiger moth</name>
    <name type="synonym">Phalaena plantaginis</name>
    <dbReference type="NCBI Taxonomy" id="874455"/>
    <lineage>
        <taxon>Eukaryota</taxon>
        <taxon>Metazoa</taxon>
        <taxon>Ecdysozoa</taxon>
        <taxon>Arthropoda</taxon>
        <taxon>Hexapoda</taxon>
        <taxon>Insecta</taxon>
        <taxon>Pterygota</taxon>
        <taxon>Neoptera</taxon>
        <taxon>Endopterygota</taxon>
        <taxon>Lepidoptera</taxon>
        <taxon>Glossata</taxon>
        <taxon>Ditrysia</taxon>
        <taxon>Noctuoidea</taxon>
        <taxon>Erebidae</taxon>
        <taxon>Arctiinae</taxon>
        <taxon>Arctia</taxon>
    </lineage>
</organism>
<evidence type="ECO:0000256" key="1">
    <source>
        <dbReference type="ARBA" id="ARBA00004604"/>
    </source>
</evidence>
<feature type="domain" description="VWFA" evidence="13">
    <location>
        <begin position="5455"/>
        <end position="5652"/>
    </location>
</feature>
<dbReference type="PANTHER" id="PTHR48103">
    <property type="entry name" value="MIDASIN-RELATED"/>
    <property type="match status" value="1"/>
</dbReference>
<dbReference type="OrthoDB" id="422220at2759"/>
<dbReference type="InterPro" id="IPR027417">
    <property type="entry name" value="P-loop_NTPase"/>
</dbReference>
<evidence type="ECO:0000256" key="9">
    <source>
        <dbReference type="PIRNR" id="PIRNR010340"/>
    </source>
</evidence>
<dbReference type="InterPro" id="IPR048617">
    <property type="entry name" value="MDN1_AAA_lid_4"/>
</dbReference>
<feature type="compositionally biased region" description="Basic and acidic residues" evidence="11">
    <location>
        <begin position="5227"/>
        <end position="5253"/>
    </location>
</feature>
<dbReference type="GO" id="GO:0000027">
    <property type="term" value="P:ribosomal large subunit assembly"/>
    <property type="evidence" value="ECO:0007669"/>
    <property type="project" value="InterPro"/>
</dbReference>
<dbReference type="SUPFAM" id="SSF53300">
    <property type="entry name" value="vWA-like"/>
    <property type="match status" value="1"/>
</dbReference>
<dbReference type="PROSITE" id="PS50018">
    <property type="entry name" value="RAS_GTPASE_ACTIV_2"/>
    <property type="match status" value="1"/>
</dbReference>
<feature type="domain" description="Ras-GAP" evidence="12">
    <location>
        <begin position="3405"/>
        <end position="3611"/>
    </location>
</feature>
<dbReference type="Pfam" id="PF17865">
    <property type="entry name" value="AAA_lid_5"/>
    <property type="match status" value="1"/>
</dbReference>
<comment type="function">
    <text evidence="9">Nuclear chaperone required for maturation and nuclear export of pre-60S ribosome subunits.</text>
</comment>
<feature type="compositionally biased region" description="Basic and acidic residues" evidence="11">
    <location>
        <begin position="5042"/>
        <end position="5051"/>
    </location>
</feature>
<dbReference type="Gene3D" id="3.40.50.410">
    <property type="entry name" value="von Willebrand factor, type A domain"/>
    <property type="match status" value="1"/>
</dbReference>
<keyword evidence="7 9" id="KW-0143">Chaperone</keyword>
<dbReference type="InterPro" id="IPR011704">
    <property type="entry name" value="ATPase_dyneun-rel_AAA"/>
</dbReference>
<evidence type="ECO:0000256" key="7">
    <source>
        <dbReference type="ARBA" id="ARBA00023186"/>
    </source>
</evidence>
<feature type="compositionally biased region" description="Basic and acidic residues" evidence="11">
    <location>
        <begin position="4757"/>
        <end position="4795"/>
    </location>
</feature>
<proteinExistence type="inferred from homology"/>
<dbReference type="FunFam" id="3.40.50.410:FF:000028">
    <property type="entry name" value="Midasin"/>
    <property type="match status" value="1"/>
</dbReference>
<keyword evidence="8 9" id="KW-0539">Nucleus</keyword>
<feature type="compositionally biased region" description="Acidic residues" evidence="11">
    <location>
        <begin position="5212"/>
        <end position="5226"/>
    </location>
</feature>
<evidence type="ECO:0000256" key="3">
    <source>
        <dbReference type="ARBA" id="ARBA00007188"/>
    </source>
</evidence>
<dbReference type="InterPro" id="IPR040848">
    <property type="entry name" value="AAA_lid_7"/>
</dbReference>
<dbReference type="EMBL" id="CADEBC010000473">
    <property type="protein sequence ID" value="CAB3231722.1"/>
    <property type="molecule type" value="Genomic_DNA"/>
</dbReference>
<evidence type="ECO:0000313" key="15">
    <source>
        <dbReference type="Proteomes" id="UP000494106"/>
    </source>
</evidence>
<evidence type="ECO:0000259" key="12">
    <source>
        <dbReference type="PROSITE" id="PS50018"/>
    </source>
</evidence>
<feature type="region of interest" description="Disordered" evidence="11">
    <location>
        <begin position="4733"/>
        <end position="5322"/>
    </location>
</feature>
<feature type="compositionally biased region" description="Basic and acidic residues" evidence="11">
    <location>
        <begin position="4892"/>
        <end position="4909"/>
    </location>
</feature>
<feature type="region of interest" description="Disordered" evidence="11">
    <location>
        <begin position="102"/>
        <end position="121"/>
    </location>
</feature>
<comment type="subcellular location">
    <subcellularLocation>
        <location evidence="1">Nucleus</location>
        <location evidence="1">Nucleolus</location>
    </subcellularLocation>
    <subcellularLocation>
        <location evidence="2">Nucleus</location>
        <location evidence="2">Nucleoplasm</location>
    </subcellularLocation>
</comment>
<comment type="similarity">
    <text evidence="3 9">Belongs to the midasin family.</text>
</comment>
<dbReference type="GO" id="GO:0005730">
    <property type="term" value="C:nucleolus"/>
    <property type="evidence" value="ECO:0007669"/>
    <property type="project" value="UniProtKB-SubCell"/>
</dbReference>
<dbReference type="InterPro" id="IPR036465">
    <property type="entry name" value="vWFA_dom_sf"/>
</dbReference>
<dbReference type="GO" id="GO:0030687">
    <property type="term" value="C:preribosome, large subunit precursor"/>
    <property type="evidence" value="ECO:0007669"/>
    <property type="project" value="TreeGrafter"/>
</dbReference>
<sequence length="5663" mass="642325">MTRENEIAHGVPLAKGCSVLDDHIYCQRPDDDDSVGGLITIKGDIFQEHQYSLPSTSNSVFTSHLENQGDISGDITFEVAECEQEESKTNALGSAVKPVSDKDKIYKSKQKSTSRKSRVPLNSKTRRYIRQCTKIASNTQCAQKQEENLALLSNFEKLDKKAKAFLFMQLKLATRNKMARRFTLEDKLFGLALMKQSPKGYKLLEKMFALPNKRTLAPTGLKPLALICDQGSTFRSCFKMLTDATARLYSSQGRENDGRIRIAGQDLFLLHDPPHLLKKALTFISTETTTPELIQTCKDLQKRLASDPSDIQDVVKKLSEFILKIDDAKLFKKYLSNILLALISAKIPLKPVFSNPNFETCNDNEKISHLEYSIVLAAVSEHPDILQYALKYFKINQVPPFEVFIRHEDSYNVAPKKRRLLDCRQKIDDQHIVSSCYTLLSKLPNELSSQWDWTNFINNFANHEDAEVRWMVKECMAILTNMTEAQSKVLLSTLNINRHVCQDNIITRSKEEPVCPLNGVLKCDLSPETVVNVDSILLPVFEKNNVQSGNLVPVKSTVNNLRSLALAVASGQAICLMGPVGSGKTSLVEHLAAITGRKGVAFKKVQLGDQTDSRMLLGSHQCTDVPGEFVWMPGVLTEAVQNGHWLLLEDIDCAALDVASTLSTLLERNSLCVPGFRDSLPVTPGFQLFVTQRILTTSYGFQKKISNSSTLLQKHLTQINVEPLSRTELGEIIQTLYPALTSICSRILEVFMLFSVGSHDTSLQTTEIVTNRNDKDLLLLRGSRLISTRDLLKWCSRAVVDFNVSCPESALKVLQDALDIFTCSVSSPEHRLELAKKVGLLLGIVETKSEFYCKHYKPNVSLNGRYLEVGRSKVPRIEKSLEAINFDNKETVFSFTRQSACLLERIACCVTSNEPVLLVGETGTGKTSSVQYLAKQTGHKLVVINMNQQSDSADLLGGYKPVDMKYIIRPIKRQFKDLFKSFYNIEKNKKFLGHIDTCYETESWSALVTLMKQSHKAAISRLTVENKHAKLQPWLAFGSKLLKLEQQVKAASKLTFAFIEGSLVKAMQEGHWVLLDEINLASAEILECLAGLLEDKNDTIDLLEKGDKVPIKRHPEFTLFACMNPATDVGKKDLPPGLRNRFTEFYIDELTERNDLMLLIGDYLYHMNLSGAVMEAIYSFYANIKKEAKITLVDGSGNAPHYSLRTLCRALTAAAKAKCGTVSRSLYEAFCLSFLTQLDSSSHPKVEAMIAKAVIGKKNVTSVINQMIPEPQVLGQNYLLFEGHWIPQGKLEIAIPEDYILTPTVRKNLRDIARIISLGRLPILLQGDTSVGKTSLITYIAKASGNYCVRINNHEHTDLQEYIGSYASDSSGKLVFKEGVLVEAMRKGYWIILDELNLAPSDVLEALNRVLDDNRELFIPETQQVVKADPNFMLFATQNPPGLYGGRKMLSRAFRNRFVELHFDEIPKAELQTILHQRCHVPPAYSKKMIAVMSELQIRRRGSAAVQGKDGFITLRDLFRWGQRYKHASKEALTDDKFYDWDQHIADEGYLILAGKVRQTDERSIIEEVIAKHIKRKVNPYNLFSLHASTSPVTKFILETILNNQLHEFTHVVWTFNMRRLAVLIAKCFSFDEPVLLVGETGCGKTTICQVLAALNNRQLLTVNCHMHTESSDFLGGLRPVRQYKNDGRLFEWVDGPLIKAMETGDMFLADEISLADDSVLERLNSLLEPERQLVLAERGMEDNSDIVVITASKNFHFIGTMNPGGDFGKKELSPALRNRFTEIWCDSVTSREDLLKVLEKSVNKGVSLGNQEDGSSGIGTSILDFTEWLKNSEATSKFPFTIRDLLSWVYFINETVAKGLLDTPEAYVHGACMTFLDCFGTALTGHTESKTLDTLRKTAIDFLLNQIKMVGSEYLQSLKYILSTKKTKFKARTNCNKFGIKPFYIEVGEKPRVSDEDETFTFSAPTTGSNTLRLLRGLQLNKAILLEGNPGVGKTSLVTALAKSSGHNVVRINLSDQTDITDLFGTDLPTEDGSFTFKEGAFLNALQNGDWILLDELNLAPQPVLEGLNACLDHRGEVFIPELSKTFKVKEQTRIFACQNPLKQGGARRGLPISFLNRFTQVYIDTLTKDDLLYIVESQYPTMHKDIARKIVTFNCKVAKEITVLQSWGHLGAPYEMNLRDIQRWCEALLNDQLSAKPPRPGKYVDMLYVNRMRTAEDKERMAATYDRIFFPRYPRSVSNPQIRITDEEIFIDDVSLQRNLDKTFRNRRAITTNLRVLRNQLPTLKALAQSIKMNWLSILVGPTATGKSSIVQVLADLTGNELQVVPVTSAMDVSDLLGGFEQVDYNRNLESLYDRIKTLTIQTTRNIWLQNEVKEWKSKPLLSNLYQYEALQIVSSDEVTTDNMENFRQRIEFLLNHCDKLLQNNKRLNDRTKINDAITCLKKLQNKLSSMTSVNAGGKFEFVDSLLVKTMIEGSWLLLDNVNLCSAAVLDRLNGLLEPNGVLSIPERGDFCEIRPHPNFRVFFTMDPKYGEISRAMRNRGVEIFLLRPSDFNTNLSETVSYMDLTAMLSSCGLPSQYHEMCIKCHELMKSYVRGFERPTISHLLQAAHLTWQQIVRGINVETAYISSFSDVYIKPRCGGDFDSNIIMSLAEMKNVMMQALTEAVTGQEYRKCINTDHTLTVKGLCSNSSIEIAKQIAYVAIQAVSINSISVFSSLFTVYQKVSKDLLELVHVIVQDALKDQSMGSMCEFAKLLNDQAFHYLSRYKHLSSYDRFYPAPRNSSNTIFYSSNKQSLLFYNNTLKNVISYMQKKKSKKSFSILDYSRAVLSHDLTDDFVEYPILKHCQSYLIIVEEYITRAIRCAQDNLNDERTCHIMQALNWRSRLFIQLSNDIFVQSEGSSRQVLREDVVPLLYAHSKWLHKHLILPFAEISHENNDLVKEFNARVKYVMKNNDQDNTQMIKVSKKLRKMYGQPKLFFNKEEYDISSEKTKIYRQLSLDMGQPISKQLNKFCVNNYIVTDMNMALDVPNKETLAVIQVNMSKELENDQIIRVAPQVKLLPLISYVIQRMFTIVQGDFIEMISQLTNVEDQPKVVSKFSDVLVSLIHLGKVTNGFPPALLNLIEVMVHLQEYQPEITGRISSIPVKFWDEFYKSLVYAPAFYPVPFLTAQIMESPEDRRLDEVPINSERWSSGLALLPYYLQKFTVSTDNADSKHLLAYEAVSLEDRTDYSTQLGTILNILWKNIATLNTGASSKIISDRKFEMKKYEKLLSCLNSLNVNESNSFDDILTKGIQKVLEHIKDENFVNILTTSYNVYSELRSVLESDGARMKILTAQLSLLTSFLFIQVMSEVNSVDHVEKYRLKSRYIEEDISIFNSLLSSYYFHGLVSGSVSDNRKIEKPSDVDVTELETSLFREVTKVHPYCEIIINLKTQTVERAAKYALGNTFRPGEPSYTSFMKDCKHFTKSVLSSETTNELMRDLMSTCNNLNIYFTNKSINESDVRNGHVVTKQTSSWLYSVNAFYKKVEQYTDALPDLAKPLLSSLSQIIYSVTTLNDLIKEFIVKIENGPLFMNFVEELMIFPNKIPIKGVTEEYLNRFLSEQFVLLLNKASIGSDGNSVADMERIQLLKMNLDELRMHCTALDKLDKSTALAVTSTLNEMVKVWEQQQRDIEKQKQDDEALYVTKSKCEDEDEEAIANEEIQQMFPSYSDLDFAEFKPNTLEQVPDKPQRTSENKPKALIGSQDVTLVYKWHSNLVRTMTSAEWLPARKKLVGNDVISPFLQRYSTFSRIMTYAWKALDGEFEGVLSPSFMVLLSQIKAKVDGEETSSKVDFYKSAWVSETKQCVPLLHRVKESTNTLLDQWPDFPTLKEIMVIVNRILGFSITSPVSRFLTGLELLRDKIEEWNKNAHKGNNLIDVSLAVGQQIINWRKLEMANWKECLNNLYHRKQAEAHKYWFYLYSVIKSYLEKSEQNQAERVISVLRDFMEKSNLAEYEVRLDIIFVYHCHLIHLEQSEQRDELLAILWNTYNYYTQFSAQIASHIKEKRAPIEKKLRDFVKICTWDRDLSYWSVKDTVEKAHKALHKHTKEFENVLKESVGSCLVDNTTEVIGDHVGIWDRPKRATAAAAQAGGAYMIDVTNHIVLARNIKKYLDEAEQPCKLVPGDSSLISKVPNLLNKARTLCKDTITNTAYPAMVQALDDFVTTVIETSTHLGSLEVDTSLPKEKQTSQAKNFVQQKRKALADLFKYLTKLGLNYRTGLFILSAADKDLYDFTIPPVDIEAAVSYLKSRRCDASLSLLWSGCEKYFQKNIARHRTLTLALQQPHQDLGIQNIERCKGFAAQLLKLTNTQKKSIAKYSEHLCDLRTLSTSLMNILDINSTRVNLSTLISKLDLLTECYANAGIVLEQFNVLIKSCPEKGVNSESEPDFDCIISDSKIVRCYKNSDEWKDLYKKVKTLISNINKQKNALQKVASNVPKDVCLVKKNILVISQNHIDVAKDCIENLENMLHDVELLINDYQLTFKLPIEDCKPQHPILRSLVELSKYLSATSEKLKKLDTDKGDKLFEQMDSAPSDIIIRQTEDLIATMLLIIQSVYKNHLPQDPTENAEVLNAIDEIIKNDSKEESKDIVEDKHLKKHLEEKLSNDSKMLQLEALINKTQCLLLSYVSYLTEDKNVDDVKSVVMRLVPILEQTVLFVQYFITQKVAVHRVSCKMLSVLLKIFSDLASKGFCKPSDLDMEEGEGEGGPGKLSGGTGLGDGEGQKDVSERIENQDQLDDAQRPGEEKNEDNRDCKEEEKGVNMTDDFDSHLQDVEKKEGDESDKEDDEDDADKQMGDTDNAAEKLDQQIWGSEDEEELEEDQGQKKDKEEKGKGESTGEKEMAAKDKEQEQGTDDGAEGKDKKEKKDINEMKEPEVDDDHVDPYHGNQQPMPEPEDFELPDNMDVDGEEAGDENEGETETENPFDIDVMKENIAEEDEQQGDKDDEGKDYKAGLDVSSDEEGDGDDKEGDGDNKEVDEEDDGKEKSEENDSDKPDTTEGIEDQDTEGGEKQNPEEKEQPEESETVENEEKEELPKNPENINEEDEVEQKDHEANPQANPSNNDPTAEERAEKAEMARGTDDNVETNAEQQKDEEAAASEQTQEQVGEEKQSMGRSELDKSDKGHRGEKQAASRAERSHDKRKKRENKPADTDHERTLGDVNEKKRKQAQTLSVEKENEMEEGADNDEDAEKEADAYQHVKEAKKDDLQAVDAATKEQADQQPTLQQEDEEAETLKEDEQVPMDVDEQDIEIQKTEEIKPEKMKDGAEKEKEKAGNKKETGEEPTGETVMEVEGENVITAHVPRGTVSSYHTGSNDRRVETEAMTLDTYMCIREWLSRPVRGAGEPARVWGALWRDAAGAARALCERLRLVLEPTARSRRAGDFRTGRAINMRRIIPYIASHFRKDRIWLRRTKPAKREYKIAIAVDDSSSMSDNRSKELAFESLALVSQALNLLESGDLAVLSFGEKPNLLHPFTEQFTEHSGSRILEQLRFEQTKTKIAQLLDFSTIMFEEQTMRSDAPNAKLLIIVSDGRGIFSEGETTVLQAVRRARQQGIFLVYVIIDNPDNKDSIMDIRRPVMDPESNSFVRFESYLDTFPFPFYLILRDMSALPSVLGDAMRQWFELAANTT</sequence>
<feature type="compositionally biased region" description="Acidic residues" evidence="11">
    <location>
        <begin position="4847"/>
        <end position="4856"/>
    </location>
</feature>
<dbReference type="GO" id="GO:0016887">
    <property type="term" value="F:ATP hydrolysis activity"/>
    <property type="evidence" value="ECO:0007669"/>
    <property type="project" value="InterPro"/>
</dbReference>
<dbReference type="SMART" id="SM00382">
    <property type="entry name" value="AAA"/>
    <property type="match status" value="5"/>
</dbReference>
<feature type="compositionally biased region" description="Basic and acidic residues" evidence="11">
    <location>
        <begin position="5017"/>
        <end position="5031"/>
    </location>
</feature>
<keyword evidence="5 9" id="KW-0547">Nucleotide-binding</keyword>
<dbReference type="Proteomes" id="UP000494106">
    <property type="component" value="Unassembled WGS sequence"/>
</dbReference>
<evidence type="ECO:0000256" key="10">
    <source>
        <dbReference type="SAM" id="Coils"/>
    </source>
</evidence>
<feature type="compositionally biased region" description="Basic and acidic residues" evidence="11">
    <location>
        <begin position="4857"/>
        <end position="4885"/>
    </location>
</feature>
<dbReference type="FunFam" id="3.40.50.300:FF:001384">
    <property type="entry name" value="Midasin"/>
    <property type="match status" value="1"/>
</dbReference>
<evidence type="ECO:0000313" key="14">
    <source>
        <dbReference type="EMBL" id="CAB3231722.1"/>
    </source>
</evidence>
<feature type="compositionally biased region" description="Basic and acidic residues" evidence="11">
    <location>
        <begin position="4827"/>
        <end position="4841"/>
    </location>
</feature>
<dbReference type="PROSITE" id="PS50234">
    <property type="entry name" value="VWFA"/>
    <property type="match status" value="1"/>
</dbReference>
<dbReference type="GO" id="GO:0005524">
    <property type="term" value="F:ATP binding"/>
    <property type="evidence" value="ECO:0007669"/>
    <property type="project" value="UniProtKB-KW"/>
</dbReference>
<dbReference type="Pfam" id="PF17867">
    <property type="entry name" value="AAA_lid_7"/>
    <property type="match status" value="3"/>
</dbReference>
<evidence type="ECO:0000256" key="11">
    <source>
        <dbReference type="SAM" id="MobiDB-lite"/>
    </source>
</evidence>
<feature type="compositionally biased region" description="Acidic residues" evidence="11">
    <location>
        <begin position="4928"/>
        <end position="4959"/>
    </location>
</feature>
<keyword evidence="6 9" id="KW-0067">ATP-binding</keyword>
<reference evidence="14 15" key="1">
    <citation type="submission" date="2020-04" db="EMBL/GenBank/DDBJ databases">
        <authorList>
            <person name="Wallbank WR R."/>
            <person name="Pardo Diaz C."/>
            <person name="Kozak K."/>
            <person name="Martin S."/>
            <person name="Jiggins C."/>
            <person name="Moest M."/>
            <person name="Warren A I."/>
            <person name="Byers J.R.P. K."/>
            <person name="Montejo-Kovacevich G."/>
            <person name="Yen C E."/>
        </authorList>
    </citation>
    <scope>NUCLEOTIDE SEQUENCE [LARGE SCALE GENOMIC DNA]</scope>
</reference>
<evidence type="ECO:0000256" key="4">
    <source>
        <dbReference type="ARBA" id="ARBA00017143"/>
    </source>
</evidence>
<evidence type="ECO:0000256" key="6">
    <source>
        <dbReference type="ARBA" id="ARBA00022840"/>
    </source>
</evidence>
<gene>
    <name evidence="14" type="ORF">APLA_LOCUS4583</name>
</gene>
<feature type="compositionally biased region" description="Basic and acidic residues" evidence="11">
    <location>
        <begin position="5101"/>
        <end position="5115"/>
    </location>
</feature>